<protein>
    <recommendedName>
        <fullName evidence="4 5">Translation initiation factor IF-3</fullName>
    </recommendedName>
</protein>
<dbReference type="Proteomes" id="UP000176608">
    <property type="component" value="Unassembled WGS sequence"/>
</dbReference>
<evidence type="ECO:0000256" key="3">
    <source>
        <dbReference type="ARBA" id="ARBA00022917"/>
    </source>
</evidence>
<dbReference type="Gene3D" id="3.30.110.10">
    <property type="entry name" value="Translation initiation factor 3 (IF-3), C-terminal domain"/>
    <property type="match status" value="1"/>
</dbReference>
<comment type="caution">
    <text evidence="8">The sequence shown here is derived from an EMBL/GenBank/DDBJ whole genome shotgun (WGS) entry which is preliminary data.</text>
</comment>
<dbReference type="GO" id="GO:0043022">
    <property type="term" value="F:ribosome binding"/>
    <property type="evidence" value="ECO:0007669"/>
    <property type="project" value="TreeGrafter"/>
</dbReference>
<sequence>MNKRYQLNEGIKSTQLRVIKGNGENLGVIDKKEALALAKLEGKDLVVIVETTTPPVAKILDFNKFLYEEKKKSSAAKAKSKKSELKEFRFGPNIGAGDLNDRVERAKEFLAENNRVQFTVQMKGREQAYPEIAFEKLEKVEKDLKGIGRIEDRVKKMGNRVMATFIRG</sequence>
<feature type="domain" description="Translation initiation factor 3 N-terminal" evidence="7">
    <location>
        <begin position="8"/>
        <end position="74"/>
    </location>
</feature>
<accession>A0A1F4URQ6</accession>
<dbReference type="GO" id="GO:0003743">
    <property type="term" value="F:translation initiation factor activity"/>
    <property type="evidence" value="ECO:0007669"/>
    <property type="project" value="UniProtKB-UniRule"/>
</dbReference>
<reference evidence="8 9" key="1">
    <citation type="journal article" date="2016" name="Nat. Commun.">
        <title>Thousands of microbial genomes shed light on interconnected biogeochemical processes in an aquifer system.</title>
        <authorList>
            <person name="Anantharaman K."/>
            <person name="Brown C.T."/>
            <person name="Hug L.A."/>
            <person name="Sharon I."/>
            <person name="Castelle C.J."/>
            <person name="Probst A.J."/>
            <person name="Thomas B.C."/>
            <person name="Singh A."/>
            <person name="Wilkins M.J."/>
            <person name="Karaoz U."/>
            <person name="Brodie E.L."/>
            <person name="Williams K.H."/>
            <person name="Hubbard S.S."/>
            <person name="Banfield J.F."/>
        </authorList>
    </citation>
    <scope>NUCLEOTIDE SEQUENCE [LARGE SCALE GENOMIC DNA]</scope>
</reference>
<dbReference type="PROSITE" id="PS00938">
    <property type="entry name" value="IF3"/>
    <property type="match status" value="1"/>
</dbReference>
<dbReference type="PANTHER" id="PTHR10938:SF0">
    <property type="entry name" value="TRANSLATION INITIATION FACTOR IF-3, MITOCHONDRIAL"/>
    <property type="match status" value="1"/>
</dbReference>
<organism evidence="8 9">
    <name type="scientific">candidate division WWE3 bacterium RIFCSPHIGHO2_01_FULL_42_13</name>
    <dbReference type="NCBI Taxonomy" id="1802617"/>
    <lineage>
        <taxon>Bacteria</taxon>
        <taxon>Katanobacteria</taxon>
    </lineage>
</organism>
<name>A0A1F4URQ6_UNCKA</name>
<evidence type="ECO:0000256" key="4">
    <source>
        <dbReference type="NCBIfam" id="TIGR00168"/>
    </source>
</evidence>
<dbReference type="InterPro" id="IPR019813">
    <property type="entry name" value="Translation_initiation_fac3_CS"/>
</dbReference>
<dbReference type="SUPFAM" id="SSF54364">
    <property type="entry name" value="Translation initiation factor IF3, N-terminal domain"/>
    <property type="match status" value="1"/>
</dbReference>
<proteinExistence type="inferred from homology"/>
<dbReference type="EMBL" id="MEVA01000006">
    <property type="protein sequence ID" value="OGC47638.1"/>
    <property type="molecule type" value="Genomic_DNA"/>
</dbReference>
<gene>
    <name evidence="8" type="ORF">A2886_02535</name>
</gene>
<dbReference type="STRING" id="1802617.A2886_02535"/>
<dbReference type="GO" id="GO:0016020">
    <property type="term" value="C:membrane"/>
    <property type="evidence" value="ECO:0007669"/>
    <property type="project" value="TreeGrafter"/>
</dbReference>
<evidence type="ECO:0000259" key="7">
    <source>
        <dbReference type="Pfam" id="PF05198"/>
    </source>
</evidence>
<dbReference type="Pfam" id="PF05198">
    <property type="entry name" value="IF3_N"/>
    <property type="match status" value="1"/>
</dbReference>
<dbReference type="Gene3D" id="3.10.20.80">
    <property type="entry name" value="Translation initiation factor 3 (IF-3), N-terminal domain"/>
    <property type="match status" value="1"/>
</dbReference>
<evidence type="ECO:0000313" key="9">
    <source>
        <dbReference type="Proteomes" id="UP000176608"/>
    </source>
</evidence>
<evidence type="ECO:0000256" key="2">
    <source>
        <dbReference type="ARBA" id="ARBA00022540"/>
    </source>
</evidence>
<dbReference type="PANTHER" id="PTHR10938">
    <property type="entry name" value="TRANSLATION INITIATION FACTOR IF-3"/>
    <property type="match status" value="1"/>
</dbReference>
<keyword evidence="2 5" id="KW-0396">Initiation factor</keyword>
<dbReference type="NCBIfam" id="TIGR00168">
    <property type="entry name" value="infC"/>
    <property type="match status" value="1"/>
</dbReference>
<comment type="similarity">
    <text evidence="1 5">Belongs to the IF-3 family.</text>
</comment>
<keyword evidence="3 5" id="KW-0648">Protein biosynthesis</keyword>
<dbReference type="InterPro" id="IPR036788">
    <property type="entry name" value="T_IF-3_C_sf"/>
</dbReference>
<comment type="subcellular location">
    <subcellularLocation>
        <location evidence="5">Cytoplasm</location>
    </subcellularLocation>
</comment>
<dbReference type="InterPro" id="IPR001288">
    <property type="entry name" value="Translation_initiation_fac_3"/>
</dbReference>
<dbReference type="InterPro" id="IPR036787">
    <property type="entry name" value="T_IF-3_N_sf"/>
</dbReference>
<dbReference type="SUPFAM" id="SSF55200">
    <property type="entry name" value="Translation initiation factor IF3, C-terminal domain"/>
    <property type="match status" value="1"/>
</dbReference>
<dbReference type="GO" id="GO:0005829">
    <property type="term" value="C:cytosol"/>
    <property type="evidence" value="ECO:0007669"/>
    <property type="project" value="TreeGrafter"/>
</dbReference>
<evidence type="ECO:0000256" key="1">
    <source>
        <dbReference type="ARBA" id="ARBA00005439"/>
    </source>
</evidence>
<dbReference type="GO" id="GO:0032790">
    <property type="term" value="P:ribosome disassembly"/>
    <property type="evidence" value="ECO:0007669"/>
    <property type="project" value="TreeGrafter"/>
</dbReference>
<feature type="domain" description="Translation initiation factor 3 C-terminal" evidence="6">
    <location>
        <begin position="84"/>
        <end position="163"/>
    </location>
</feature>
<comment type="function">
    <text evidence="5">IF-3 binds to the 30S ribosomal subunit and shifts the equilibrium between 70S ribosomes and their 50S and 30S subunits in favor of the free subunits, thus enhancing the availability of 30S subunits on which protein synthesis initiation begins.</text>
</comment>
<dbReference type="Pfam" id="PF00707">
    <property type="entry name" value="IF3_C"/>
    <property type="match status" value="1"/>
</dbReference>
<dbReference type="InterPro" id="IPR019815">
    <property type="entry name" value="Translation_initiation_fac_3_C"/>
</dbReference>
<dbReference type="AlphaFoldDB" id="A0A1F4URQ6"/>
<evidence type="ECO:0000256" key="5">
    <source>
        <dbReference type="RuleBase" id="RU000646"/>
    </source>
</evidence>
<evidence type="ECO:0000259" key="6">
    <source>
        <dbReference type="Pfam" id="PF00707"/>
    </source>
</evidence>
<comment type="subunit">
    <text evidence="5">Monomer.</text>
</comment>
<dbReference type="InterPro" id="IPR019814">
    <property type="entry name" value="Translation_initiation_fac_3_N"/>
</dbReference>
<evidence type="ECO:0000313" key="8">
    <source>
        <dbReference type="EMBL" id="OGC47638.1"/>
    </source>
</evidence>